<keyword evidence="2" id="KW-1185">Reference proteome</keyword>
<dbReference type="PANTHER" id="PTHR34129">
    <property type="entry name" value="BLR1139 PROTEIN"/>
    <property type="match status" value="1"/>
</dbReference>
<dbReference type="Pfam" id="PF06108">
    <property type="entry name" value="DUF952"/>
    <property type="match status" value="1"/>
</dbReference>
<organism evidence="1 2">
    <name type="scientific">Nocardioides panacis</name>
    <dbReference type="NCBI Taxonomy" id="2849501"/>
    <lineage>
        <taxon>Bacteria</taxon>
        <taxon>Bacillati</taxon>
        <taxon>Actinomycetota</taxon>
        <taxon>Actinomycetes</taxon>
        <taxon>Propionibacteriales</taxon>
        <taxon>Nocardioidaceae</taxon>
        <taxon>Nocardioides</taxon>
    </lineage>
</organism>
<dbReference type="AlphaFoldDB" id="A0A975Y0Y0"/>
<reference evidence="1" key="1">
    <citation type="submission" date="2021-06" db="EMBL/GenBank/DDBJ databases">
        <title>Complete genome sequence of Nocardioides sp. G188.</title>
        <authorList>
            <person name="Im W.-T."/>
        </authorList>
    </citation>
    <scope>NUCLEOTIDE SEQUENCE</scope>
    <source>
        <strain evidence="1">G188</strain>
    </source>
</reference>
<evidence type="ECO:0000313" key="2">
    <source>
        <dbReference type="Proteomes" id="UP000683575"/>
    </source>
</evidence>
<protein>
    <submittedName>
        <fullName evidence="1">DUF952 domain-containing protein</fullName>
    </submittedName>
</protein>
<evidence type="ECO:0000313" key="1">
    <source>
        <dbReference type="EMBL" id="QWZ08948.1"/>
    </source>
</evidence>
<sequence length="102" mass="11355">MRIFHLTTPEAWAAARESGSYTTSTRGRSLEQEGFVHCSEAHQVEGVHALWFSDLDDVLLLEIDTDLLTSPWRSEQLAGADQAYPHVYGPVDLAAVVDVRRS</sequence>
<name>A0A975Y0Y0_9ACTN</name>
<dbReference type="PANTHER" id="PTHR34129:SF1">
    <property type="entry name" value="DUF952 DOMAIN-CONTAINING PROTEIN"/>
    <property type="match status" value="1"/>
</dbReference>
<proteinExistence type="predicted"/>
<dbReference type="Proteomes" id="UP000683575">
    <property type="component" value="Chromosome"/>
</dbReference>
<accession>A0A975Y0Y0</accession>
<dbReference type="KEGG" id="nps:KRR39_03655"/>
<dbReference type="EMBL" id="CP077062">
    <property type="protein sequence ID" value="QWZ08948.1"/>
    <property type="molecule type" value="Genomic_DNA"/>
</dbReference>
<dbReference type="InterPro" id="IPR009297">
    <property type="entry name" value="DUF952"/>
</dbReference>
<dbReference type="RefSeq" id="WP_216940794.1">
    <property type="nucleotide sequence ID" value="NZ_CP077062.1"/>
</dbReference>
<gene>
    <name evidence="1" type="ORF">KRR39_03655</name>
</gene>